<evidence type="ECO:0000313" key="2">
    <source>
        <dbReference type="Proteomes" id="UP001595851"/>
    </source>
</evidence>
<sequence length="87" mass="9725">MTRWTINPDTLDLDPEDGDASISRIFTGEEWCAQEWPPCPACGRTIHVTSIDAQTSQDPFPVYVMGRWRCLNRCDPRPALQATGGTT</sequence>
<evidence type="ECO:0008006" key="3">
    <source>
        <dbReference type="Google" id="ProtNLM"/>
    </source>
</evidence>
<dbReference type="RefSeq" id="WP_379526745.1">
    <property type="nucleotide sequence ID" value="NZ_JBHSBI010000002.1"/>
</dbReference>
<dbReference type="EMBL" id="JBHSBI010000002">
    <property type="protein sequence ID" value="MFC4006605.1"/>
    <property type="molecule type" value="Genomic_DNA"/>
</dbReference>
<organism evidence="1 2">
    <name type="scientific">Nonomuraea purpurea</name>
    <dbReference type="NCBI Taxonomy" id="1849276"/>
    <lineage>
        <taxon>Bacteria</taxon>
        <taxon>Bacillati</taxon>
        <taxon>Actinomycetota</taxon>
        <taxon>Actinomycetes</taxon>
        <taxon>Streptosporangiales</taxon>
        <taxon>Streptosporangiaceae</taxon>
        <taxon>Nonomuraea</taxon>
    </lineage>
</organism>
<proteinExistence type="predicted"/>
<protein>
    <recommendedName>
        <fullName evidence="3">Transposase</fullName>
    </recommendedName>
</protein>
<keyword evidence="2" id="KW-1185">Reference proteome</keyword>
<comment type="caution">
    <text evidence="1">The sequence shown here is derived from an EMBL/GenBank/DDBJ whole genome shotgun (WGS) entry which is preliminary data.</text>
</comment>
<reference evidence="2" key="1">
    <citation type="journal article" date="2019" name="Int. J. Syst. Evol. Microbiol.">
        <title>The Global Catalogue of Microorganisms (GCM) 10K type strain sequencing project: providing services to taxonomists for standard genome sequencing and annotation.</title>
        <authorList>
            <consortium name="The Broad Institute Genomics Platform"/>
            <consortium name="The Broad Institute Genome Sequencing Center for Infectious Disease"/>
            <person name="Wu L."/>
            <person name="Ma J."/>
        </authorList>
    </citation>
    <scope>NUCLEOTIDE SEQUENCE [LARGE SCALE GENOMIC DNA]</scope>
    <source>
        <strain evidence="2">TBRC 1276</strain>
    </source>
</reference>
<gene>
    <name evidence="1" type="ORF">ACFOY2_05190</name>
</gene>
<accession>A0ABV8FXW4</accession>
<evidence type="ECO:0000313" key="1">
    <source>
        <dbReference type="EMBL" id="MFC4006605.1"/>
    </source>
</evidence>
<name>A0ABV8FXW4_9ACTN</name>
<dbReference type="Proteomes" id="UP001595851">
    <property type="component" value="Unassembled WGS sequence"/>
</dbReference>